<organism evidence="1 2">
    <name type="scientific">Dentiscutata erythropus</name>
    <dbReference type="NCBI Taxonomy" id="1348616"/>
    <lineage>
        <taxon>Eukaryota</taxon>
        <taxon>Fungi</taxon>
        <taxon>Fungi incertae sedis</taxon>
        <taxon>Mucoromycota</taxon>
        <taxon>Glomeromycotina</taxon>
        <taxon>Glomeromycetes</taxon>
        <taxon>Diversisporales</taxon>
        <taxon>Gigasporaceae</taxon>
        <taxon>Dentiscutata</taxon>
    </lineage>
</organism>
<sequence>REGHFILDSESPFKGNIKKHNEYLLELHIILKHLKLAVLIVYLPPNDKNQINLIQQQIEEIYLDRAVNYE</sequence>
<feature type="non-terminal residue" evidence="1">
    <location>
        <position position="70"/>
    </location>
</feature>
<evidence type="ECO:0000313" key="2">
    <source>
        <dbReference type="Proteomes" id="UP000789405"/>
    </source>
</evidence>
<protein>
    <submittedName>
        <fullName evidence="1">17067_t:CDS:1</fullName>
    </submittedName>
</protein>
<comment type="caution">
    <text evidence="1">The sequence shown here is derived from an EMBL/GenBank/DDBJ whole genome shotgun (WGS) entry which is preliminary data.</text>
</comment>
<dbReference type="EMBL" id="CAJVPY010032640">
    <property type="protein sequence ID" value="CAG8797998.1"/>
    <property type="molecule type" value="Genomic_DNA"/>
</dbReference>
<gene>
    <name evidence="1" type="ORF">DERYTH_LOCUS22789</name>
</gene>
<feature type="non-terminal residue" evidence="1">
    <location>
        <position position="1"/>
    </location>
</feature>
<dbReference type="Proteomes" id="UP000789405">
    <property type="component" value="Unassembled WGS sequence"/>
</dbReference>
<name>A0A9N9JUH8_9GLOM</name>
<keyword evidence="2" id="KW-1185">Reference proteome</keyword>
<dbReference type="AlphaFoldDB" id="A0A9N9JUH8"/>
<evidence type="ECO:0000313" key="1">
    <source>
        <dbReference type="EMBL" id="CAG8797998.1"/>
    </source>
</evidence>
<reference evidence="1" key="1">
    <citation type="submission" date="2021-06" db="EMBL/GenBank/DDBJ databases">
        <authorList>
            <person name="Kallberg Y."/>
            <person name="Tangrot J."/>
            <person name="Rosling A."/>
        </authorList>
    </citation>
    <scope>NUCLEOTIDE SEQUENCE</scope>
    <source>
        <strain evidence="1">MA453B</strain>
    </source>
</reference>
<proteinExistence type="predicted"/>
<accession>A0A9N9JUH8</accession>